<dbReference type="AlphaFoldDB" id="C1D0I8"/>
<sequence>MNDTEHQSMVGRCDATNCRFNDDMECTAGQIEVQMSGQMAQCITYTPTDGMGESYGATADNR</sequence>
<dbReference type="HOGENOM" id="CLU_2933751_0_0_0"/>
<gene>
    <name evidence="2" type="ordered locus">Deide_05260</name>
</gene>
<dbReference type="Pfam" id="PF07561">
    <property type="entry name" value="DUF1540"/>
    <property type="match status" value="1"/>
</dbReference>
<evidence type="ECO:0000313" key="3">
    <source>
        <dbReference type="Proteomes" id="UP000002208"/>
    </source>
</evidence>
<dbReference type="OrthoDB" id="72291at2"/>
<dbReference type="InterPro" id="IPR011437">
    <property type="entry name" value="DUF1540"/>
</dbReference>
<evidence type="ECO:0000259" key="1">
    <source>
        <dbReference type="Pfam" id="PF07561"/>
    </source>
</evidence>
<dbReference type="RefSeq" id="WP_012692485.1">
    <property type="nucleotide sequence ID" value="NC_012526.1"/>
</dbReference>
<accession>C1D0I8</accession>
<keyword evidence="3" id="KW-1185">Reference proteome</keyword>
<dbReference type="EMBL" id="CP001114">
    <property type="protein sequence ID" value="ACO45362.1"/>
    <property type="molecule type" value="Genomic_DNA"/>
</dbReference>
<dbReference type="KEGG" id="ddr:Deide_05260"/>
<name>C1D0I8_DEIDV</name>
<protein>
    <recommendedName>
        <fullName evidence="1">DUF1540 domain-containing protein</fullName>
    </recommendedName>
</protein>
<dbReference type="Proteomes" id="UP000002208">
    <property type="component" value="Chromosome"/>
</dbReference>
<reference evidence="2 3" key="1">
    <citation type="journal article" date="2009" name="PLoS Genet.">
        <title>Alliance of proteomics and genomics to unravel the specificities of Sahara bacterium Deinococcus deserti.</title>
        <authorList>
            <person name="de Groot A."/>
            <person name="Dulermo R."/>
            <person name="Ortet P."/>
            <person name="Blanchard L."/>
            <person name="Guerin P."/>
            <person name="Fernandez B."/>
            <person name="Vacherie B."/>
            <person name="Dossat C."/>
            <person name="Jolivet E."/>
            <person name="Siguier P."/>
            <person name="Chandler M."/>
            <person name="Barakat M."/>
            <person name="Dedieu A."/>
            <person name="Barbe V."/>
            <person name="Heulin T."/>
            <person name="Sommer S."/>
            <person name="Achouak W."/>
            <person name="Armengaud J."/>
        </authorList>
    </citation>
    <scope>NUCLEOTIDE SEQUENCE [LARGE SCALE GENOMIC DNA]</scope>
    <source>
        <strain evidence="3">DSM 17065 / CIP 109153 / LMG 22923 / VCD115</strain>
    </source>
</reference>
<evidence type="ECO:0000313" key="2">
    <source>
        <dbReference type="EMBL" id="ACO45362.1"/>
    </source>
</evidence>
<feature type="domain" description="DUF1540" evidence="1">
    <location>
        <begin position="12"/>
        <end position="42"/>
    </location>
</feature>
<organism evidence="2 3">
    <name type="scientific">Deinococcus deserti (strain DSM 17065 / CIP 109153 / LMG 22923 / VCD115)</name>
    <dbReference type="NCBI Taxonomy" id="546414"/>
    <lineage>
        <taxon>Bacteria</taxon>
        <taxon>Thermotogati</taxon>
        <taxon>Deinococcota</taxon>
        <taxon>Deinococci</taxon>
        <taxon>Deinococcales</taxon>
        <taxon>Deinococcaceae</taxon>
        <taxon>Deinococcus</taxon>
    </lineage>
</organism>
<dbReference type="PaxDb" id="546414-Deide_05260"/>
<proteinExistence type="predicted"/>